<evidence type="ECO:0000256" key="3">
    <source>
        <dbReference type="ARBA" id="ARBA00022786"/>
    </source>
</evidence>
<dbReference type="GeneTree" id="ENSGT00940000157115"/>
<dbReference type="Proteomes" id="UP000265140">
    <property type="component" value="Chromosome 25"/>
</dbReference>
<dbReference type="InterPro" id="IPR012462">
    <property type="entry name" value="UFSP1/2_DUB_cat"/>
</dbReference>
<evidence type="ECO:0000256" key="2">
    <source>
        <dbReference type="ARBA" id="ARBA00022670"/>
    </source>
</evidence>
<dbReference type="Ensembl" id="ENSELUT00000076563.2">
    <property type="protein sequence ID" value="ENSELUP00000045802.2"/>
    <property type="gene ID" value="ENSELUG00000004813.3"/>
</dbReference>
<gene>
    <name evidence="9" type="primary">UFSP2</name>
</gene>
<reference evidence="9" key="3">
    <citation type="submission" date="2025-08" db="UniProtKB">
        <authorList>
            <consortium name="Ensembl"/>
        </authorList>
    </citation>
    <scope>IDENTIFICATION</scope>
</reference>
<evidence type="ECO:0000256" key="6">
    <source>
        <dbReference type="ARBA" id="ARBA00040469"/>
    </source>
</evidence>
<feature type="domain" description="UFSP1/2/DUB catalytic" evidence="7">
    <location>
        <begin position="285"/>
        <end position="469"/>
    </location>
</feature>
<proteinExistence type="inferred from homology"/>
<evidence type="ECO:0000256" key="5">
    <source>
        <dbReference type="ARBA" id="ARBA00022807"/>
    </source>
</evidence>
<keyword evidence="10" id="KW-1185">Reference proteome</keyword>
<evidence type="ECO:0000259" key="7">
    <source>
        <dbReference type="Pfam" id="PF07910"/>
    </source>
</evidence>
<organism evidence="9 10">
    <name type="scientific">Esox lucius</name>
    <name type="common">Northern pike</name>
    <dbReference type="NCBI Taxonomy" id="8010"/>
    <lineage>
        <taxon>Eukaryota</taxon>
        <taxon>Metazoa</taxon>
        <taxon>Chordata</taxon>
        <taxon>Craniata</taxon>
        <taxon>Vertebrata</taxon>
        <taxon>Euteleostomi</taxon>
        <taxon>Actinopterygii</taxon>
        <taxon>Neopterygii</taxon>
        <taxon>Teleostei</taxon>
        <taxon>Protacanthopterygii</taxon>
        <taxon>Esociformes</taxon>
        <taxon>Esocidae</taxon>
        <taxon>Esox</taxon>
    </lineage>
</organism>
<dbReference type="Bgee" id="ENSELUG00000004813">
    <property type="expression patterns" value="Expressed in stomach and 14 other cell types or tissues"/>
</dbReference>
<reference evidence="9" key="2">
    <citation type="submission" date="2020-02" db="EMBL/GenBank/DDBJ databases">
        <title>Esox lucius (northern pike) genome, fEsoLuc1, primary haplotype.</title>
        <authorList>
            <person name="Myers G."/>
            <person name="Karagic N."/>
            <person name="Meyer A."/>
            <person name="Pippel M."/>
            <person name="Reichard M."/>
            <person name="Winkler S."/>
            <person name="Tracey A."/>
            <person name="Sims Y."/>
            <person name="Howe K."/>
            <person name="Rhie A."/>
            <person name="Formenti G."/>
            <person name="Durbin R."/>
            <person name="Fedrigo O."/>
            <person name="Jarvis E.D."/>
        </authorList>
    </citation>
    <scope>NUCLEOTIDE SEQUENCE [LARGE SCALE GENOMIC DNA]</scope>
</reference>
<dbReference type="FunFam" id="3.90.70.130:FF:000001">
    <property type="entry name" value="Probable Ufm1-specific protease 2"/>
    <property type="match status" value="1"/>
</dbReference>
<dbReference type="PANTHER" id="PTHR48153:SF2">
    <property type="entry name" value="UFM1-SPECIFIC PROTEASE 2"/>
    <property type="match status" value="1"/>
</dbReference>
<evidence type="ECO:0000256" key="1">
    <source>
        <dbReference type="ARBA" id="ARBA00008552"/>
    </source>
</evidence>
<dbReference type="InterPro" id="IPR049387">
    <property type="entry name" value="UFSP2-like_2nd"/>
</dbReference>
<evidence type="ECO:0000313" key="9">
    <source>
        <dbReference type="Ensembl" id="ENSELUP00000045802.2"/>
    </source>
</evidence>
<dbReference type="InParanoid" id="A0A6Q2WY01"/>
<reference evidence="9" key="4">
    <citation type="submission" date="2025-09" db="UniProtKB">
        <authorList>
            <consortium name="Ensembl"/>
        </authorList>
    </citation>
    <scope>IDENTIFICATION</scope>
</reference>
<name>A0A6Q2WY01_ESOLU</name>
<dbReference type="GO" id="GO:0005783">
    <property type="term" value="C:endoplasmic reticulum"/>
    <property type="evidence" value="ECO:0007669"/>
    <property type="project" value="TreeGrafter"/>
</dbReference>
<reference evidence="10" key="1">
    <citation type="journal article" date="2014" name="PLoS ONE">
        <title>The genome and linkage map of the northern pike (Esox lucius): conserved synteny revealed between the salmonid sister group and the Neoteleostei.</title>
        <authorList>
            <person name="Rondeau E.B."/>
            <person name="Minkley D.R."/>
            <person name="Leong J.S."/>
            <person name="Messmer A.M."/>
            <person name="Jantzen J.R."/>
            <person name="von Schalburg K.R."/>
            <person name="Lemon C."/>
            <person name="Bird N.H."/>
            <person name="Koop B.F."/>
        </authorList>
    </citation>
    <scope>NUCLEOTIDE SEQUENCE</scope>
</reference>
<evidence type="ECO:0000259" key="8">
    <source>
        <dbReference type="Pfam" id="PF20908"/>
    </source>
</evidence>
<dbReference type="OMA" id="RTHCKET"/>
<protein>
    <recommendedName>
        <fullName evidence="6">Ufm1-specific protease 2</fullName>
    </recommendedName>
</protein>
<dbReference type="GO" id="GO:0006508">
    <property type="term" value="P:proteolysis"/>
    <property type="evidence" value="ECO:0007669"/>
    <property type="project" value="UniProtKB-KW"/>
</dbReference>
<evidence type="ECO:0000256" key="4">
    <source>
        <dbReference type="ARBA" id="ARBA00022801"/>
    </source>
</evidence>
<feature type="domain" description="UFSP2 second" evidence="8">
    <location>
        <begin position="30"/>
        <end position="84"/>
    </location>
</feature>
<dbReference type="Pfam" id="PF07910">
    <property type="entry name" value="Peptidase_C78"/>
    <property type="match status" value="1"/>
</dbReference>
<dbReference type="AlphaFoldDB" id="A0A6Q2WY01"/>
<comment type="similarity">
    <text evidence="1">Belongs to the peptidase C78 family.</text>
</comment>
<dbReference type="Pfam" id="PF20908">
    <property type="entry name" value="UfSP2_N"/>
    <property type="match status" value="2"/>
</dbReference>
<accession>A0A6Q2WY01</accession>
<keyword evidence="4" id="KW-0378">Hydrolase</keyword>
<evidence type="ECO:0000313" key="10">
    <source>
        <dbReference type="Proteomes" id="UP000265140"/>
    </source>
</evidence>
<keyword evidence="2" id="KW-0645">Protease</keyword>
<dbReference type="Gene3D" id="3.90.70.130">
    <property type="match status" value="1"/>
</dbReference>
<keyword evidence="5" id="KW-0788">Thiol protease</keyword>
<dbReference type="FunCoup" id="A0A6Q2WY01">
    <property type="interactions" value="634"/>
</dbReference>
<keyword evidence="3" id="KW-0833">Ubl conjugation pathway</keyword>
<dbReference type="GO" id="GO:0071567">
    <property type="term" value="F:deUFMylase activity"/>
    <property type="evidence" value="ECO:0007669"/>
    <property type="project" value="UniProtKB-ARBA"/>
</dbReference>
<sequence>GNILFRLKGSLEFKCQLNTTNEPHIQKVISRTFEDLCSQVKSESLVLSVCNSPVFIWPNKGGRATPECLTPNSPCKDLQQFIQQFFMQATTHFYVTCVSFTKLFGSYFSLASFVLLCVFQVVINLNLMTEVTEPADLSATTLMRCSTKHHFLYTAMPMDCVVSLPSSERLSVVYDALVVALCSQLDEMKKVMLRHMKGMTLLIPQPFHFLLPDPVGLVTVVYPAGVPDSQLEIQRKELHSRFELPGNRPYLRRANSLHFPDEPYKDGYLRNPHLHLKPPTLGNGKLYLVQGVYSYHHYMQDRVDDNGWGCAYRSLQTICSWFQQQGYTEKAVPTHKEIQQALVDVGDKQGSFVGSRQWIGSIEVAAVLDQLLGVTSKIMFVSQGSELASKGRELANHFLSEGTPVMIGGGVLAHTILGVAWSETTGEIRYLILDPHYTGAEDLQVITDKGWCGWKSPQFWDQNAYYNLCLPQRPKTI</sequence>
<feature type="domain" description="UFSP2 second" evidence="8">
    <location>
        <begin position="121"/>
        <end position="264"/>
    </location>
</feature>
<dbReference type="PANTHER" id="PTHR48153">
    <property type="entry name" value="UFM1-SPECIFIC PROTEASE 2"/>
    <property type="match status" value="1"/>
</dbReference>
<dbReference type="GO" id="GO:0005634">
    <property type="term" value="C:nucleus"/>
    <property type="evidence" value="ECO:0007669"/>
    <property type="project" value="TreeGrafter"/>
</dbReference>